<keyword evidence="7" id="KW-0067">ATP-binding</keyword>
<dbReference type="InterPro" id="IPR027417">
    <property type="entry name" value="P-loop_NTPase"/>
</dbReference>
<evidence type="ECO:0000256" key="6">
    <source>
        <dbReference type="ARBA" id="ARBA00022741"/>
    </source>
</evidence>
<dbReference type="SMART" id="SM00382">
    <property type="entry name" value="AAA"/>
    <property type="match status" value="1"/>
</dbReference>
<dbReference type="SUPFAM" id="SSF52540">
    <property type="entry name" value="P-loop containing nucleoside triphosphate hydrolases"/>
    <property type="match status" value="1"/>
</dbReference>
<dbReference type="Gene3D" id="1.20.1560.10">
    <property type="entry name" value="ABC transporter type 1, transmembrane domain"/>
    <property type="match status" value="1"/>
</dbReference>
<keyword evidence="5 10" id="KW-0812">Transmembrane</keyword>
<evidence type="ECO:0000259" key="12">
    <source>
        <dbReference type="PROSITE" id="PS50929"/>
    </source>
</evidence>
<feature type="transmembrane region" description="Helical" evidence="10">
    <location>
        <begin position="69"/>
        <end position="86"/>
    </location>
</feature>
<keyword evidence="14" id="KW-1185">Reference proteome</keyword>
<dbReference type="InterPro" id="IPR003593">
    <property type="entry name" value="AAA+_ATPase"/>
</dbReference>
<dbReference type="Proteomes" id="UP000033393">
    <property type="component" value="Unassembled WGS sequence"/>
</dbReference>
<dbReference type="GO" id="GO:0005524">
    <property type="term" value="F:ATP binding"/>
    <property type="evidence" value="ECO:0007669"/>
    <property type="project" value="UniProtKB-KW"/>
</dbReference>
<dbReference type="RefSeq" id="WP_045311263.1">
    <property type="nucleotide sequence ID" value="NZ_JYJG01000059.1"/>
</dbReference>
<dbReference type="AlphaFoldDB" id="A0A0F0H4P3"/>
<keyword evidence="4" id="KW-0997">Cell inner membrane</keyword>
<keyword evidence="8 10" id="KW-1133">Transmembrane helix</keyword>
<evidence type="ECO:0000256" key="8">
    <source>
        <dbReference type="ARBA" id="ARBA00022989"/>
    </source>
</evidence>
<keyword evidence="9 10" id="KW-0472">Membrane</keyword>
<evidence type="ECO:0000256" key="1">
    <source>
        <dbReference type="ARBA" id="ARBA00004651"/>
    </source>
</evidence>
<keyword evidence="3" id="KW-1003">Cell membrane</keyword>
<dbReference type="PATRIC" id="fig|68170.10.peg.945"/>
<sequence>MSTTESFRLPVAEPRDVRRAVYRLLGHEKGTVAAIGLLYLAAAGAGAALPVMLGGVVDGIRDDWDATRVDIVCAALFGCVVAQMMLTRLGRRLGHRFGARSSARIREQALERVLRLPLRTVERAGTGDLSTRTTGDVDTVAGLLRYTGPEVLAAVIEVLVVVTAAFFVDPLLALMLAVVLPPLLLASRAYVHQARPAFLAERAAQGDLTEALAASAVGARTVAAHGLRDVRTAIGHRLADVRFRQQRRIIRMQSWFLPTLDLAYTLPVSLILCAGGLMALGGGISVGAVVACAMLAYRLSGPLDRIMYSLTEFQEAAAALARVEGIGAVEPESRTARTEGSDVALSQVTFGYDDGPDILHGLDLYVRPGERLAVVGPSGAGKSTVAWLIAGVERPRRGTASIGAVPSADIALEDLRRTVVLVTQEHHVFAASLRDNLALARDEADDDALRDVLDRVGATWFEDLADGLDTVLGENDHPLTLAQTQQLALARVLLADPDVVILDEATVGLDVRSAGEAEAALAAALAGRTLITITHQLQAAEGADRIAVVEKGRVTELGTHRELVESQGTYAELWEAWSGGRA</sequence>
<evidence type="ECO:0000313" key="13">
    <source>
        <dbReference type="EMBL" id="KJK50450.1"/>
    </source>
</evidence>
<keyword evidence="6" id="KW-0547">Nucleotide-binding</keyword>
<dbReference type="CDD" id="cd07346">
    <property type="entry name" value="ABC_6TM_exporters"/>
    <property type="match status" value="1"/>
</dbReference>
<feature type="transmembrane region" description="Helical" evidence="10">
    <location>
        <begin position="32"/>
        <end position="57"/>
    </location>
</feature>
<dbReference type="FunFam" id="3.40.50.300:FF:001001">
    <property type="entry name" value="Multidrug ABC transporter ATP-binding protein"/>
    <property type="match status" value="1"/>
</dbReference>
<dbReference type="PANTHER" id="PTHR43394:SF1">
    <property type="entry name" value="ATP-BINDING CASSETTE SUB-FAMILY B MEMBER 10, MITOCHONDRIAL"/>
    <property type="match status" value="1"/>
</dbReference>
<evidence type="ECO:0000256" key="10">
    <source>
        <dbReference type="SAM" id="Phobius"/>
    </source>
</evidence>
<dbReference type="EMBL" id="JYJG01000059">
    <property type="protein sequence ID" value="KJK50450.1"/>
    <property type="molecule type" value="Genomic_DNA"/>
</dbReference>
<evidence type="ECO:0000256" key="2">
    <source>
        <dbReference type="ARBA" id="ARBA00022448"/>
    </source>
</evidence>
<feature type="domain" description="ABC transmembrane type-1" evidence="12">
    <location>
        <begin position="33"/>
        <end position="315"/>
    </location>
</feature>
<evidence type="ECO:0000256" key="5">
    <source>
        <dbReference type="ARBA" id="ARBA00022692"/>
    </source>
</evidence>
<evidence type="ECO:0000259" key="11">
    <source>
        <dbReference type="PROSITE" id="PS50893"/>
    </source>
</evidence>
<proteinExistence type="predicted"/>
<evidence type="ECO:0008006" key="15">
    <source>
        <dbReference type="Google" id="ProtNLM"/>
    </source>
</evidence>
<dbReference type="OrthoDB" id="9806127at2"/>
<keyword evidence="2" id="KW-0813">Transport</keyword>
<dbReference type="InterPro" id="IPR011527">
    <property type="entry name" value="ABC1_TM_dom"/>
</dbReference>
<comment type="caution">
    <text evidence="13">The sequence shown here is derived from an EMBL/GenBank/DDBJ whole genome shotgun (WGS) entry which is preliminary data.</text>
</comment>
<dbReference type="Gene3D" id="3.40.50.300">
    <property type="entry name" value="P-loop containing nucleotide triphosphate hydrolases"/>
    <property type="match status" value="1"/>
</dbReference>
<dbReference type="InterPro" id="IPR036640">
    <property type="entry name" value="ABC1_TM_sf"/>
</dbReference>
<dbReference type="PROSITE" id="PS50893">
    <property type="entry name" value="ABC_TRANSPORTER_2"/>
    <property type="match status" value="1"/>
</dbReference>
<dbReference type="GO" id="GO:0005886">
    <property type="term" value="C:plasma membrane"/>
    <property type="evidence" value="ECO:0007669"/>
    <property type="project" value="UniProtKB-SubCell"/>
</dbReference>
<dbReference type="InterPro" id="IPR039421">
    <property type="entry name" value="Type_1_exporter"/>
</dbReference>
<reference evidence="13 14" key="1">
    <citation type="submission" date="2015-02" db="EMBL/GenBank/DDBJ databases">
        <authorList>
            <person name="Ju K.-S."/>
            <person name="Doroghazi J.R."/>
            <person name="Metcalf W."/>
        </authorList>
    </citation>
    <scope>NUCLEOTIDE SEQUENCE [LARGE SCALE GENOMIC DNA]</scope>
    <source>
        <strain evidence="13 14">NRRL B-16140</strain>
    </source>
</reference>
<dbReference type="PROSITE" id="PS50929">
    <property type="entry name" value="ABC_TM1F"/>
    <property type="match status" value="1"/>
</dbReference>
<organism evidence="13 14">
    <name type="scientific">Lentzea aerocolonigenes</name>
    <name type="common">Lechevalieria aerocolonigenes</name>
    <name type="synonym">Saccharothrix aerocolonigenes</name>
    <dbReference type="NCBI Taxonomy" id="68170"/>
    <lineage>
        <taxon>Bacteria</taxon>
        <taxon>Bacillati</taxon>
        <taxon>Actinomycetota</taxon>
        <taxon>Actinomycetes</taxon>
        <taxon>Pseudonocardiales</taxon>
        <taxon>Pseudonocardiaceae</taxon>
        <taxon>Lentzea</taxon>
    </lineage>
</organism>
<accession>A0A0F0H4P3</accession>
<dbReference type="GO" id="GO:0016887">
    <property type="term" value="F:ATP hydrolysis activity"/>
    <property type="evidence" value="ECO:0007669"/>
    <property type="project" value="InterPro"/>
</dbReference>
<evidence type="ECO:0000256" key="4">
    <source>
        <dbReference type="ARBA" id="ARBA00022519"/>
    </source>
</evidence>
<dbReference type="Pfam" id="PF00005">
    <property type="entry name" value="ABC_tran"/>
    <property type="match status" value="1"/>
</dbReference>
<dbReference type="SUPFAM" id="SSF90123">
    <property type="entry name" value="ABC transporter transmembrane region"/>
    <property type="match status" value="1"/>
</dbReference>
<feature type="domain" description="ABC transporter" evidence="11">
    <location>
        <begin position="343"/>
        <end position="576"/>
    </location>
</feature>
<evidence type="ECO:0000256" key="7">
    <source>
        <dbReference type="ARBA" id="ARBA00022840"/>
    </source>
</evidence>
<evidence type="ECO:0000256" key="9">
    <source>
        <dbReference type="ARBA" id="ARBA00023136"/>
    </source>
</evidence>
<evidence type="ECO:0000313" key="14">
    <source>
        <dbReference type="Proteomes" id="UP000033393"/>
    </source>
</evidence>
<feature type="transmembrane region" description="Helical" evidence="10">
    <location>
        <begin position="278"/>
        <end position="297"/>
    </location>
</feature>
<protein>
    <recommendedName>
        <fullName evidence="15">Multidrug ABC transporter ATPase</fullName>
    </recommendedName>
</protein>
<dbReference type="Pfam" id="PF00664">
    <property type="entry name" value="ABC_membrane"/>
    <property type="match status" value="1"/>
</dbReference>
<dbReference type="InterPro" id="IPR003439">
    <property type="entry name" value="ABC_transporter-like_ATP-bd"/>
</dbReference>
<comment type="subcellular location">
    <subcellularLocation>
        <location evidence="1">Cell membrane</location>
        <topology evidence="1">Multi-pass membrane protein</topology>
    </subcellularLocation>
</comment>
<name>A0A0F0H4P3_LENAE</name>
<evidence type="ECO:0000256" key="3">
    <source>
        <dbReference type="ARBA" id="ARBA00022475"/>
    </source>
</evidence>
<dbReference type="GO" id="GO:0015421">
    <property type="term" value="F:ABC-type oligopeptide transporter activity"/>
    <property type="evidence" value="ECO:0007669"/>
    <property type="project" value="TreeGrafter"/>
</dbReference>
<dbReference type="PANTHER" id="PTHR43394">
    <property type="entry name" value="ATP-DEPENDENT PERMEASE MDL1, MITOCHONDRIAL"/>
    <property type="match status" value="1"/>
</dbReference>
<gene>
    <name evidence="13" type="ORF">UK23_10690</name>
</gene>